<dbReference type="SUPFAM" id="SSF55811">
    <property type="entry name" value="Nudix"/>
    <property type="match status" value="1"/>
</dbReference>
<feature type="domain" description="Nudix hydrolase" evidence="3">
    <location>
        <begin position="27"/>
        <end position="152"/>
    </location>
</feature>
<dbReference type="PANTHER" id="PTHR43046">
    <property type="entry name" value="GDP-MANNOSE MANNOSYL HYDROLASE"/>
    <property type="match status" value="1"/>
</dbReference>
<evidence type="ECO:0000259" key="3">
    <source>
        <dbReference type="PROSITE" id="PS51462"/>
    </source>
</evidence>
<evidence type="ECO:0000313" key="4">
    <source>
        <dbReference type="EMBL" id="GLK86625.1"/>
    </source>
</evidence>
<reference evidence="4" key="2">
    <citation type="submission" date="2023-01" db="EMBL/GenBank/DDBJ databases">
        <authorList>
            <person name="Sun Q."/>
            <person name="Evtushenko L."/>
        </authorList>
    </citation>
    <scope>NUCLEOTIDE SEQUENCE</scope>
    <source>
        <strain evidence="4">VKM B-2789</strain>
    </source>
</reference>
<dbReference type="PROSITE" id="PS51462">
    <property type="entry name" value="NUDIX"/>
    <property type="match status" value="1"/>
</dbReference>
<gene>
    <name evidence="4" type="ORF">GCM10017653_46950</name>
</gene>
<proteinExistence type="predicted"/>
<comment type="caution">
    <text evidence="4">The sequence shown here is derived from an EMBL/GenBank/DDBJ whole genome shotgun (WGS) entry which is preliminary data.</text>
</comment>
<dbReference type="InterPro" id="IPR015797">
    <property type="entry name" value="NUDIX_hydrolase-like_dom_sf"/>
</dbReference>
<dbReference type="Gene3D" id="3.90.79.10">
    <property type="entry name" value="Nucleoside Triphosphate Pyrophosphohydrolase"/>
    <property type="match status" value="1"/>
</dbReference>
<dbReference type="CDD" id="cd04680">
    <property type="entry name" value="NUDIX_Hydrolase"/>
    <property type="match status" value="1"/>
</dbReference>
<comment type="cofactor">
    <cofactor evidence="1">
        <name>Mg(2+)</name>
        <dbReference type="ChEBI" id="CHEBI:18420"/>
    </cofactor>
</comment>
<dbReference type="PRINTS" id="PR00502">
    <property type="entry name" value="NUDIXFAMILY"/>
</dbReference>
<dbReference type="GO" id="GO:0016787">
    <property type="term" value="F:hydrolase activity"/>
    <property type="evidence" value="ECO:0007669"/>
    <property type="project" value="UniProtKB-KW"/>
</dbReference>
<dbReference type="InterPro" id="IPR000086">
    <property type="entry name" value="NUDIX_hydrolase_dom"/>
</dbReference>
<organism evidence="4 5">
    <name type="scientific">Ancylobacter defluvii</name>
    <dbReference type="NCBI Taxonomy" id="1282440"/>
    <lineage>
        <taxon>Bacteria</taxon>
        <taxon>Pseudomonadati</taxon>
        <taxon>Pseudomonadota</taxon>
        <taxon>Alphaproteobacteria</taxon>
        <taxon>Hyphomicrobiales</taxon>
        <taxon>Xanthobacteraceae</taxon>
        <taxon>Ancylobacter</taxon>
    </lineage>
</organism>
<evidence type="ECO:0000313" key="5">
    <source>
        <dbReference type="Proteomes" id="UP001143330"/>
    </source>
</evidence>
<sequence length="160" mass="17405">MITESPTPMPVFRLPRLLHLWGRLTRGVTLGVRAAVIDARGHILLVRHTYVAGWQLPGGGVDAGETTEEAMRRELVEEAAIRLTAPPRLHGLFLNKHLGSRDHVAVFVAGAFTSETPSHPNREIAEAGFFPADALPEAATPATRRRIVEIVDGLPPAACW</sequence>
<dbReference type="Proteomes" id="UP001143330">
    <property type="component" value="Unassembled WGS sequence"/>
</dbReference>
<protein>
    <submittedName>
        <fullName evidence="4">NUDIX hydrolase</fullName>
    </submittedName>
</protein>
<dbReference type="InterPro" id="IPR020476">
    <property type="entry name" value="Nudix_hydrolase"/>
</dbReference>
<dbReference type="AlphaFoldDB" id="A0A9W6JZ94"/>
<keyword evidence="2 4" id="KW-0378">Hydrolase</keyword>
<evidence type="ECO:0000256" key="2">
    <source>
        <dbReference type="ARBA" id="ARBA00022801"/>
    </source>
</evidence>
<accession>A0A9W6JZ94</accession>
<evidence type="ECO:0000256" key="1">
    <source>
        <dbReference type="ARBA" id="ARBA00001946"/>
    </source>
</evidence>
<keyword evidence="5" id="KW-1185">Reference proteome</keyword>
<dbReference type="EMBL" id="BSFM01000021">
    <property type="protein sequence ID" value="GLK86625.1"/>
    <property type="molecule type" value="Genomic_DNA"/>
</dbReference>
<reference evidence="4" key="1">
    <citation type="journal article" date="2014" name="Int. J. Syst. Evol. Microbiol.">
        <title>Complete genome sequence of Corynebacterium casei LMG S-19264T (=DSM 44701T), isolated from a smear-ripened cheese.</title>
        <authorList>
            <consortium name="US DOE Joint Genome Institute (JGI-PGF)"/>
            <person name="Walter F."/>
            <person name="Albersmeier A."/>
            <person name="Kalinowski J."/>
            <person name="Ruckert C."/>
        </authorList>
    </citation>
    <scope>NUCLEOTIDE SEQUENCE</scope>
    <source>
        <strain evidence="4">VKM B-2789</strain>
    </source>
</reference>
<name>A0A9W6JZ94_9HYPH</name>
<dbReference type="PANTHER" id="PTHR43046:SF14">
    <property type="entry name" value="MUTT_NUDIX FAMILY PROTEIN"/>
    <property type="match status" value="1"/>
</dbReference>
<dbReference type="Pfam" id="PF00293">
    <property type="entry name" value="NUDIX"/>
    <property type="match status" value="1"/>
</dbReference>